<dbReference type="AlphaFoldDB" id="A0A6J4LFQ6"/>
<name>A0A6J4LFQ6_9BACT</name>
<feature type="non-terminal residue" evidence="2">
    <location>
        <position position="127"/>
    </location>
</feature>
<feature type="non-terminal residue" evidence="2">
    <location>
        <position position="1"/>
    </location>
</feature>
<proteinExistence type="predicted"/>
<feature type="region of interest" description="Disordered" evidence="1">
    <location>
        <begin position="1"/>
        <end position="127"/>
    </location>
</feature>
<gene>
    <name evidence="2" type="ORF">AVDCRST_MAG40-1952</name>
</gene>
<accession>A0A6J4LFQ6</accession>
<feature type="compositionally biased region" description="Basic and acidic residues" evidence="1">
    <location>
        <begin position="107"/>
        <end position="118"/>
    </location>
</feature>
<dbReference type="EMBL" id="CADCTX010000600">
    <property type="protein sequence ID" value="CAA9331978.1"/>
    <property type="molecule type" value="Genomic_DNA"/>
</dbReference>
<reference evidence="2" key="1">
    <citation type="submission" date="2020-02" db="EMBL/GenBank/DDBJ databases">
        <authorList>
            <person name="Meier V. D."/>
        </authorList>
    </citation>
    <scope>NUCLEOTIDE SEQUENCE</scope>
    <source>
        <strain evidence="2">AVDCRST_MAG40</strain>
    </source>
</reference>
<sequence>GPHPGDRRRPGGALDHPPRGAGRRARRHRGGEWGRGAAAVRGGAGRAGDHRHPDARRRGDRDDHRAPARAPRAPDPRDLGGEPRHRARGGAGQRRPARRHRGAGQAVRDRPAARDGERAPPPGRRGL</sequence>
<organism evidence="2">
    <name type="scientific">uncultured Gemmatimonadaceae bacterium</name>
    <dbReference type="NCBI Taxonomy" id="246130"/>
    <lineage>
        <taxon>Bacteria</taxon>
        <taxon>Pseudomonadati</taxon>
        <taxon>Gemmatimonadota</taxon>
        <taxon>Gemmatimonadia</taxon>
        <taxon>Gemmatimonadales</taxon>
        <taxon>Gemmatimonadaceae</taxon>
        <taxon>environmental samples</taxon>
    </lineage>
</organism>
<evidence type="ECO:0000313" key="2">
    <source>
        <dbReference type="EMBL" id="CAA9331978.1"/>
    </source>
</evidence>
<feature type="compositionally biased region" description="Basic and acidic residues" evidence="1">
    <location>
        <begin position="47"/>
        <end position="84"/>
    </location>
</feature>
<evidence type="ECO:0000256" key="1">
    <source>
        <dbReference type="SAM" id="MobiDB-lite"/>
    </source>
</evidence>
<protein>
    <submittedName>
        <fullName evidence="2">Uncharacterized protein</fullName>
    </submittedName>
</protein>